<comment type="caution">
    <text evidence="2">The sequence shown here is derived from an EMBL/GenBank/DDBJ whole genome shotgun (WGS) entry which is preliminary data.</text>
</comment>
<accession>A0A1J7C965</accession>
<feature type="region of interest" description="Disordered" evidence="1">
    <location>
        <begin position="249"/>
        <end position="289"/>
    </location>
</feature>
<evidence type="ECO:0000313" key="3">
    <source>
        <dbReference type="Proteomes" id="UP000243342"/>
    </source>
</evidence>
<evidence type="ECO:0000256" key="1">
    <source>
        <dbReference type="SAM" id="MobiDB-lite"/>
    </source>
</evidence>
<dbReference type="EMBL" id="MLCF01000031">
    <property type="protein sequence ID" value="OIV38080.1"/>
    <property type="molecule type" value="Genomic_DNA"/>
</dbReference>
<keyword evidence="3" id="KW-1185">Reference proteome</keyword>
<protein>
    <submittedName>
        <fullName evidence="2">Uncharacterized protein</fullName>
    </submittedName>
</protein>
<organism evidence="2 3">
    <name type="scientific">Mangrovactinospora gilvigrisea</name>
    <dbReference type="NCBI Taxonomy" id="1428644"/>
    <lineage>
        <taxon>Bacteria</taxon>
        <taxon>Bacillati</taxon>
        <taxon>Actinomycetota</taxon>
        <taxon>Actinomycetes</taxon>
        <taxon>Kitasatosporales</taxon>
        <taxon>Streptomycetaceae</taxon>
        <taxon>Mangrovactinospora</taxon>
    </lineage>
</organism>
<feature type="compositionally biased region" description="Pro residues" evidence="1">
    <location>
        <begin position="280"/>
        <end position="289"/>
    </location>
</feature>
<dbReference type="AlphaFoldDB" id="A0A1J7C965"/>
<proteinExistence type="predicted"/>
<dbReference type="OrthoDB" id="258252at2"/>
<dbReference type="RefSeq" id="WP_071655952.1">
    <property type="nucleotide sequence ID" value="NZ_MLCF01000031.1"/>
</dbReference>
<gene>
    <name evidence="2" type="ORF">BIV57_07665</name>
</gene>
<dbReference type="STRING" id="1428644.BIV57_07665"/>
<reference evidence="2 3" key="1">
    <citation type="submission" date="2016-10" db="EMBL/GenBank/DDBJ databases">
        <title>Genome sequence of Streptomyces gilvigriseus MUSC 26.</title>
        <authorList>
            <person name="Lee L.-H."/>
            <person name="Ser H.-L."/>
        </authorList>
    </citation>
    <scope>NUCLEOTIDE SEQUENCE [LARGE SCALE GENOMIC DNA]</scope>
    <source>
        <strain evidence="2 3">MUSC 26</strain>
    </source>
</reference>
<evidence type="ECO:0000313" key="2">
    <source>
        <dbReference type="EMBL" id="OIV38080.1"/>
    </source>
</evidence>
<name>A0A1J7C965_9ACTN</name>
<dbReference type="Proteomes" id="UP000243342">
    <property type="component" value="Unassembled WGS sequence"/>
</dbReference>
<sequence length="289" mass="30353">MALLRLPNNRLLALTNTNAPAPTAMLISAGFRVEMPHTTVLTADALEPEAIDHLVRDLLAAGFVADPDRADALTPDQAVDARQQLLDGFVRDLRGLGTRPDSPLMVALGSLSQVAEWADSRADSDLGLHADALANAGWQLLEAWQQAFKAALARAEPSVAAVEVGIGLALRDPLLDAASAARQVNDLYVARSSPVFTICERMQYMATVARAGLGEDDADLAAVVARSAERVLAVPEGLNRVADHLTATPVSSAARGRSGVPHDPDAHSAAPTIGPRPGDGTPPPHGHRR</sequence>